<sequence length="136" mass="15249">MGIHRLPEIDNYWSSDPLFGVRSVKKCMSRNRFWAIRGNIHLVDNSSVEKTSGQNYKLKPVVEVLSHTFLAHFNPGLELSLDKAMVKYKGKGGGKVKMPKKCTREGFKVWSCSSAKTGYLCTFQVYDGMSVNPVTG</sequence>
<feature type="domain" description="PiggyBac transposable element-derived protein" evidence="1">
    <location>
        <begin position="1"/>
        <end position="132"/>
    </location>
</feature>
<reference evidence="2" key="1">
    <citation type="submission" date="2017-05" db="UniProtKB">
        <authorList>
            <consortium name="EnsemblMetazoa"/>
        </authorList>
    </citation>
    <scope>IDENTIFICATION</scope>
</reference>
<dbReference type="AlphaFoldDB" id="A0A1X7U2F0"/>
<dbReference type="EnsemblMetazoa" id="Aqu2.1.21694_001">
    <property type="protein sequence ID" value="Aqu2.1.21694_001"/>
    <property type="gene ID" value="Aqu2.1.21694"/>
</dbReference>
<organism evidence="2">
    <name type="scientific">Amphimedon queenslandica</name>
    <name type="common">Sponge</name>
    <dbReference type="NCBI Taxonomy" id="400682"/>
    <lineage>
        <taxon>Eukaryota</taxon>
        <taxon>Metazoa</taxon>
        <taxon>Porifera</taxon>
        <taxon>Demospongiae</taxon>
        <taxon>Heteroscleromorpha</taxon>
        <taxon>Haplosclerida</taxon>
        <taxon>Niphatidae</taxon>
        <taxon>Amphimedon</taxon>
    </lineage>
</organism>
<dbReference type="OMA" id="THAIINH"/>
<dbReference type="InterPro" id="IPR029526">
    <property type="entry name" value="PGBD"/>
</dbReference>
<proteinExistence type="predicted"/>
<dbReference type="PANTHER" id="PTHR46599">
    <property type="entry name" value="PIGGYBAC TRANSPOSABLE ELEMENT-DERIVED PROTEIN 4"/>
    <property type="match status" value="1"/>
</dbReference>
<evidence type="ECO:0000313" key="2">
    <source>
        <dbReference type="EnsemblMetazoa" id="Aqu2.1.21694_001"/>
    </source>
</evidence>
<protein>
    <recommendedName>
        <fullName evidence="1">PiggyBac transposable element-derived protein domain-containing protein</fullName>
    </recommendedName>
</protein>
<dbReference type="InParanoid" id="A0A1X7U2F0"/>
<dbReference type="STRING" id="400682.A0A1X7U2F0"/>
<dbReference type="Pfam" id="PF13843">
    <property type="entry name" value="DDE_Tnp_1_7"/>
    <property type="match status" value="1"/>
</dbReference>
<evidence type="ECO:0000259" key="1">
    <source>
        <dbReference type="Pfam" id="PF13843"/>
    </source>
</evidence>
<accession>A0A1X7U2F0</accession>
<name>A0A1X7U2F0_AMPQE</name>
<dbReference type="PANTHER" id="PTHR46599:SF3">
    <property type="entry name" value="PIGGYBAC TRANSPOSABLE ELEMENT-DERIVED PROTEIN 4"/>
    <property type="match status" value="1"/>
</dbReference>